<organism evidence="1 2">
    <name type="scientific">Aeromicrobium halocynthiae</name>
    <dbReference type="NCBI Taxonomy" id="560557"/>
    <lineage>
        <taxon>Bacteria</taxon>
        <taxon>Bacillati</taxon>
        <taxon>Actinomycetota</taxon>
        <taxon>Actinomycetes</taxon>
        <taxon>Propionibacteriales</taxon>
        <taxon>Nocardioidaceae</taxon>
        <taxon>Aeromicrobium</taxon>
    </lineage>
</organism>
<dbReference type="PANTHER" id="PTHR37418:SF1">
    <property type="entry name" value="3-KETO-5-AMINOHEXANOATE CLEAVAGE PROTEIN"/>
    <property type="match status" value="1"/>
</dbReference>
<dbReference type="Proteomes" id="UP001501480">
    <property type="component" value="Unassembled WGS sequence"/>
</dbReference>
<sequence>MTGLQCCVNGSRERDEHAAVATTALECAEEAALAVAAGALDLHVHPRTTDGRDSLAATDVATWVEAIRDRVDVPVGVTTGAWAWSPRRSAASAVAEWTVLPDHASVNWHEPQAESVCRALHERGVAVNVGLWTEADARSWLESSWVDATAVVLLELADLPEQVDVARRLVDLVRPTGLPVLLHGEGRSAWPVLDLAVEVGARTRIGLEDVLDGPDGEPVAGNADLVAMAAARGAA</sequence>
<evidence type="ECO:0000313" key="2">
    <source>
        <dbReference type="Proteomes" id="UP001501480"/>
    </source>
</evidence>
<dbReference type="Gene3D" id="3.20.20.70">
    <property type="entry name" value="Aldolase class I"/>
    <property type="match status" value="1"/>
</dbReference>
<accession>A0ABN2VQT5</accession>
<dbReference type="EMBL" id="BAAAPY010000001">
    <property type="protein sequence ID" value="GAA2069731.1"/>
    <property type="molecule type" value="Genomic_DNA"/>
</dbReference>
<dbReference type="PANTHER" id="PTHR37418">
    <property type="entry name" value="3-KETO-5-AMINOHEXANOATE CLEAVAGE ENZYME-RELATED"/>
    <property type="match status" value="1"/>
</dbReference>
<dbReference type="InterPro" id="IPR011060">
    <property type="entry name" value="RibuloseP-bd_barrel"/>
</dbReference>
<dbReference type="SUPFAM" id="SSF51366">
    <property type="entry name" value="Ribulose-phoshate binding barrel"/>
    <property type="match status" value="1"/>
</dbReference>
<dbReference type="Pfam" id="PF05853">
    <property type="entry name" value="BKACE"/>
    <property type="match status" value="1"/>
</dbReference>
<protein>
    <submittedName>
        <fullName evidence="1">3-keto-5-aminohexanoate cleavage protein</fullName>
    </submittedName>
</protein>
<reference evidence="1 2" key="1">
    <citation type="journal article" date="2019" name="Int. J. Syst. Evol. Microbiol.">
        <title>The Global Catalogue of Microorganisms (GCM) 10K type strain sequencing project: providing services to taxonomists for standard genome sequencing and annotation.</title>
        <authorList>
            <consortium name="The Broad Institute Genomics Platform"/>
            <consortium name="The Broad Institute Genome Sequencing Center for Infectious Disease"/>
            <person name="Wu L."/>
            <person name="Ma J."/>
        </authorList>
    </citation>
    <scope>NUCLEOTIDE SEQUENCE [LARGE SCALE GENOMIC DNA]</scope>
    <source>
        <strain evidence="1 2">JCM 15749</strain>
    </source>
</reference>
<dbReference type="InterPro" id="IPR013785">
    <property type="entry name" value="Aldolase_TIM"/>
</dbReference>
<dbReference type="RefSeq" id="WP_344323451.1">
    <property type="nucleotide sequence ID" value="NZ_BAAAPY010000001.1"/>
</dbReference>
<proteinExistence type="predicted"/>
<keyword evidence="2" id="KW-1185">Reference proteome</keyword>
<comment type="caution">
    <text evidence="1">The sequence shown here is derived from an EMBL/GenBank/DDBJ whole genome shotgun (WGS) entry which is preliminary data.</text>
</comment>
<name>A0ABN2VQT5_9ACTN</name>
<dbReference type="InterPro" id="IPR008567">
    <property type="entry name" value="BKACE"/>
</dbReference>
<evidence type="ECO:0000313" key="1">
    <source>
        <dbReference type="EMBL" id="GAA2069731.1"/>
    </source>
</evidence>
<gene>
    <name evidence="1" type="ORF">GCM10009821_02980</name>
</gene>